<sequence length="36" mass="3899">MEKVKKVTLSGKLFAIGLILPFFIGQIPAVGKMLLP</sequence>
<protein>
    <submittedName>
        <fullName evidence="2">Uncharacterized protein</fullName>
    </submittedName>
</protein>
<name>A0A174HWF4_9FIRM</name>
<dbReference type="EMBL" id="CZAL01000002">
    <property type="protein sequence ID" value="CUO77175.1"/>
    <property type="molecule type" value="Genomic_DNA"/>
</dbReference>
<proteinExistence type="predicted"/>
<evidence type="ECO:0000313" key="3">
    <source>
        <dbReference type="Proteomes" id="UP000095709"/>
    </source>
</evidence>
<keyword evidence="1" id="KW-0812">Transmembrane</keyword>
<organism evidence="2 3">
    <name type="scientific">Fusicatenibacter saccharivorans</name>
    <dbReference type="NCBI Taxonomy" id="1150298"/>
    <lineage>
        <taxon>Bacteria</taxon>
        <taxon>Bacillati</taxon>
        <taxon>Bacillota</taxon>
        <taxon>Clostridia</taxon>
        <taxon>Lachnospirales</taxon>
        <taxon>Lachnospiraceae</taxon>
        <taxon>Fusicatenibacter</taxon>
    </lineage>
</organism>
<accession>A0A174HWF4</accession>
<keyword evidence="1" id="KW-1133">Transmembrane helix</keyword>
<reference evidence="2 3" key="1">
    <citation type="submission" date="2015-09" db="EMBL/GenBank/DDBJ databases">
        <authorList>
            <consortium name="Pathogen Informatics"/>
        </authorList>
    </citation>
    <scope>NUCLEOTIDE SEQUENCE [LARGE SCALE GENOMIC DNA]</scope>
    <source>
        <strain evidence="2 3">2789STDY5834885</strain>
    </source>
</reference>
<dbReference type="Proteomes" id="UP000095709">
    <property type="component" value="Unassembled WGS sequence"/>
</dbReference>
<keyword evidence="1" id="KW-0472">Membrane</keyword>
<gene>
    <name evidence="2" type="ORF">ERS852498_00434</name>
</gene>
<evidence type="ECO:0000256" key="1">
    <source>
        <dbReference type="SAM" id="Phobius"/>
    </source>
</evidence>
<evidence type="ECO:0000313" key="2">
    <source>
        <dbReference type="EMBL" id="CUO77175.1"/>
    </source>
</evidence>
<dbReference type="AlphaFoldDB" id="A0A174HWF4"/>
<feature type="transmembrane region" description="Helical" evidence="1">
    <location>
        <begin position="12"/>
        <end position="31"/>
    </location>
</feature>